<dbReference type="STRING" id="588581.Cpap_2743"/>
<keyword evidence="4" id="KW-1185">Reference proteome</keyword>
<dbReference type="GO" id="GO:0032259">
    <property type="term" value="P:methylation"/>
    <property type="evidence" value="ECO:0007669"/>
    <property type="project" value="UniProtKB-KW"/>
</dbReference>
<sequence length="209" mass="23122">MQSKAYEFDEIANGPFLPIYSVIAQQIIEKTGIKAGTCLDIGSGGGHLGLSLAQITEMKVILLDKAGDALTIANNRAGNWGLSNRTTTVLGDVQRMPLEDGTIDLCVSRGSVWFWEDQKKGFEEINRVLAAGGIAYVGGGFGNLKLKEQVDKKMKERDSEWPKRREKFVEGNNIGHFTEILQQTGISNFEITDDEKGIWVIFQKARNVE</sequence>
<dbReference type="Pfam" id="PF08241">
    <property type="entry name" value="Methyltransf_11"/>
    <property type="match status" value="1"/>
</dbReference>
<comment type="caution">
    <text evidence="3">The sequence shown here is derived from an EMBL/GenBank/DDBJ whole genome shotgun (WGS) entry which is preliminary data.</text>
</comment>
<dbReference type="InterPro" id="IPR050447">
    <property type="entry name" value="Erg6_SMT_methyltransf"/>
</dbReference>
<dbReference type="OrthoDB" id="9772751at2"/>
<dbReference type="PANTHER" id="PTHR44068">
    <property type="entry name" value="ZGC:194242"/>
    <property type="match status" value="1"/>
</dbReference>
<evidence type="ECO:0000313" key="4">
    <source>
        <dbReference type="Proteomes" id="UP000003860"/>
    </source>
</evidence>
<dbReference type="InterPro" id="IPR013216">
    <property type="entry name" value="Methyltransf_11"/>
</dbReference>
<reference evidence="3" key="2">
    <citation type="submission" date="2011-01" db="EMBL/GenBank/DDBJ databases">
        <title>The Non-contiguous Finished genome of Clostridium papyrosolvens.</title>
        <authorList>
            <person name="Lucas S."/>
            <person name="Copeland A."/>
            <person name="Lapidus A."/>
            <person name="Cheng J.-F."/>
            <person name="Goodwin L."/>
            <person name="Pitluck S."/>
            <person name="Misra M."/>
            <person name="Chertkov O."/>
            <person name="Detter J.C."/>
            <person name="Han C."/>
            <person name="Tapia R."/>
            <person name="Land M."/>
            <person name="Hauser L."/>
            <person name="Kyrpides N."/>
            <person name="Ivanova N."/>
            <person name="Pagani I."/>
            <person name="Mouttaki H."/>
            <person name="He Z."/>
            <person name="Zhou J."/>
            <person name="Hemme C.L."/>
            <person name="Woyke T."/>
        </authorList>
    </citation>
    <scope>NUCLEOTIDE SEQUENCE [LARGE SCALE GENOMIC DNA]</scope>
    <source>
        <strain evidence="3">DSM 2782</strain>
    </source>
</reference>
<feature type="domain" description="Methyltransferase type 11" evidence="2">
    <location>
        <begin position="39"/>
        <end position="136"/>
    </location>
</feature>
<dbReference type="eggNOG" id="COG2226">
    <property type="taxonomic scope" value="Bacteria"/>
</dbReference>
<proteinExistence type="predicted"/>
<dbReference type="GO" id="GO:0016126">
    <property type="term" value="P:sterol biosynthetic process"/>
    <property type="evidence" value="ECO:0007669"/>
    <property type="project" value="TreeGrafter"/>
</dbReference>
<dbReference type="PANTHER" id="PTHR44068:SF1">
    <property type="entry name" value="HYPOTHETICAL LOC100005854"/>
    <property type="match status" value="1"/>
</dbReference>
<dbReference type="GO" id="GO:0003838">
    <property type="term" value="F:sterol 24-C-methyltransferase activity"/>
    <property type="evidence" value="ECO:0007669"/>
    <property type="project" value="TreeGrafter"/>
</dbReference>
<organism evidence="3 4">
    <name type="scientific">Ruminiclostridium papyrosolvens DSM 2782</name>
    <dbReference type="NCBI Taxonomy" id="588581"/>
    <lineage>
        <taxon>Bacteria</taxon>
        <taxon>Bacillati</taxon>
        <taxon>Bacillota</taxon>
        <taxon>Clostridia</taxon>
        <taxon>Eubacteriales</taxon>
        <taxon>Oscillospiraceae</taxon>
        <taxon>Ruminiclostridium</taxon>
    </lineage>
</organism>
<dbReference type="AlphaFoldDB" id="F1TCE1"/>
<evidence type="ECO:0000256" key="1">
    <source>
        <dbReference type="ARBA" id="ARBA00022679"/>
    </source>
</evidence>
<dbReference type="RefSeq" id="WP_004618887.1">
    <property type="nucleotide sequence ID" value="NZ_ACXX02000005.1"/>
</dbReference>
<evidence type="ECO:0000259" key="2">
    <source>
        <dbReference type="Pfam" id="PF08241"/>
    </source>
</evidence>
<dbReference type="Proteomes" id="UP000003860">
    <property type="component" value="Unassembled WGS sequence"/>
</dbReference>
<reference evidence="3" key="1">
    <citation type="submission" date="2009-07" db="EMBL/GenBank/DDBJ databases">
        <authorList>
            <consortium name="US DOE Joint Genome Institute (JGI-PGF)"/>
            <person name="Lucas S."/>
            <person name="Copeland A."/>
            <person name="Lapidus A."/>
            <person name="Glavina del Rio T."/>
            <person name="Tice H."/>
            <person name="Bruce D."/>
            <person name="Goodwin L."/>
            <person name="Pitluck S."/>
            <person name="Larimer F."/>
            <person name="Land M.L."/>
            <person name="Mouttaki H."/>
            <person name="He Z."/>
            <person name="Zhou J."/>
            <person name="Hemme C.L."/>
        </authorList>
    </citation>
    <scope>NUCLEOTIDE SEQUENCE</scope>
    <source>
        <strain evidence="3">DSM 2782</strain>
    </source>
</reference>
<keyword evidence="1" id="KW-0808">Transferase</keyword>
<accession>F1TCE1</accession>
<keyword evidence="3" id="KW-0489">Methyltransferase</keyword>
<dbReference type="Gene3D" id="3.40.50.150">
    <property type="entry name" value="Vaccinia Virus protein VP39"/>
    <property type="match status" value="1"/>
</dbReference>
<protein>
    <submittedName>
        <fullName evidence="3">Methyltransferase type 11</fullName>
    </submittedName>
</protein>
<dbReference type="InterPro" id="IPR029063">
    <property type="entry name" value="SAM-dependent_MTases_sf"/>
</dbReference>
<dbReference type="EMBL" id="ACXX02000005">
    <property type="protein sequence ID" value="EGD48056.1"/>
    <property type="molecule type" value="Genomic_DNA"/>
</dbReference>
<name>F1TCE1_9FIRM</name>
<evidence type="ECO:0000313" key="3">
    <source>
        <dbReference type="EMBL" id="EGD48056.1"/>
    </source>
</evidence>
<dbReference type="SUPFAM" id="SSF53335">
    <property type="entry name" value="S-adenosyl-L-methionine-dependent methyltransferases"/>
    <property type="match status" value="1"/>
</dbReference>
<gene>
    <name evidence="3" type="ORF">Cpap_2743</name>
</gene>